<dbReference type="AlphaFoldDB" id="A0ABD0R945"/>
<feature type="region of interest" description="Disordered" evidence="1">
    <location>
        <begin position="89"/>
        <end position="134"/>
    </location>
</feature>
<evidence type="ECO:0000313" key="2">
    <source>
        <dbReference type="EMBL" id="KAL0194150.1"/>
    </source>
</evidence>
<dbReference type="Proteomes" id="UP001529510">
    <property type="component" value="Unassembled WGS sequence"/>
</dbReference>
<dbReference type="EMBL" id="JAMKFB020000005">
    <property type="protein sequence ID" value="KAL0194150.1"/>
    <property type="molecule type" value="Genomic_DNA"/>
</dbReference>
<sequence>PGSLSVKEDSLSTKGSELLNLVVTENLTVHSVPVPESEVSDRSVPPQPFPNLLELHIVEESTAIAPVANSTVLYASSKTQSEKQLVVSSAKSPAPEHRLSPEPLAKTSSLPASGLHTREISSPKTVNPKMSNSVLVSKNTPPVVAKASSPVTIPRISSPVVKSLSPPQDIKSSNRVDYVKSASPVTVGKTSSPVVVRKSPSPALEATKSPVPGVYAKSPNPEPGITSRSPVPTTITLPAPPVSTLTLTPKPSKEKPESFEPGILGISLPCPKPLLDEALDKLLTSLSQPEPRKVIEGAPVSSEVNDDVLALLHQSTPQGGFKDVTWMDDSLNPTSIPGMSEVSLDLPLLQPSAVERLSASGQVRAALTLSDCLQFAPLNLASMSVKHAEPRTAVYAFSNT</sequence>
<organism evidence="2 3">
    <name type="scientific">Cirrhinus mrigala</name>
    <name type="common">Mrigala</name>
    <dbReference type="NCBI Taxonomy" id="683832"/>
    <lineage>
        <taxon>Eukaryota</taxon>
        <taxon>Metazoa</taxon>
        <taxon>Chordata</taxon>
        <taxon>Craniata</taxon>
        <taxon>Vertebrata</taxon>
        <taxon>Euteleostomi</taxon>
        <taxon>Actinopterygii</taxon>
        <taxon>Neopterygii</taxon>
        <taxon>Teleostei</taxon>
        <taxon>Ostariophysi</taxon>
        <taxon>Cypriniformes</taxon>
        <taxon>Cyprinidae</taxon>
        <taxon>Labeoninae</taxon>
        <taxon>Labeonini</taxon>
        <taxon>Cirrhinus</taxon>
    </lineage>
</organism>
<name>A0ABD0R945_CIRMR</name>
<evidence type="ECO:0000256" key="1">
    <source>
        <dbReference type="SAM" id="MobiDB-lite"/>
    </source>
</evidence>
<feature type="non-terminal residue" evidence="2">
    <location>
        <position position="1"/>
    </location>
</feature>
<feature type="compositionally biased region" description="Polar residues" evidence="1">
    <location>
        <begin position="122"/>
        <end position="134"/>
    </location>
</feature>
<gene>
    <name evidence="2" type="ORF">M9458_012446</name>
</gene>
<proteinExistence type="predicted"/>
<protein>
    <submittedName>
        <fullName evidence="2">Uncharacterized protein</fullName>
    </submittedName>
</protein>
<feature type="region of interest" description="Disordered" evidence="1">
    <location>
        <begin position="189"/>
        <end position="260"/>
    </location>
</feature>
<accession>A0ABD0R945</accession>
<evidence type="ECO:0000313" key="3">
    <source>
        <dbReference type="Proteomes" id="UP001529510"/>
    </source>
</evidence>
<feature type="compositionally biased region" description="Low complexity" evidence="1">
    <location>
        <begin position="191"/>
        <end position="202"/>
    </location>
</feature>
<keyword evidence="3" id="KW-1185">Reference proteome</keyword>
<reference evidence="2 3" key="1">
    <citation type="submission" date="2024-05" db="EMBL/GenBank/DDBJ databases">
        <title>Genome sequencing and assembly of Indian major carp, Cirrhinus mrigala (Hamilton, 1822).</title>
        <authorList>
            <person name="Mohindra V."/>
            <person name="Chowdhury L.M."/>
            <person name="Lal K."/>
            <person name="Jena J.K."/>
        </authorList>
    </citation>
    <scope>NUCLEOTIDE SEQUENCE [LARGE SCALE GENOMIC DNA]</scope>
    <source>
        <strain evidence="2">CM1030</strain>
        <tissue evidence="2">Blood</tissue>
    </source>
</reference>
<feature type="compositionally biased region" description="Polar residues" evidence="1">
    <location>
        <begin position="226"/>
        <end position="236"/>
    </location>
</feature>
<comment type="caution">
    <text evidence="2">The sequence shown here is derived from an EMBL/GenBank/DDBJ whole genome shotgun (WGS) entry which is preliminary data.</text>
</comment>